<feature type="transmembrane region" description="Helical" evidence="7">
    <location>
        <begin position="6"/>
        <end position="25"/>
    </location>
</feature>
<name>A0ABT2YAU8_9BURK</name>
<evidence type="ECO:0000256" key="2">
    <source>
        <dbReference type="ARBA" id="ARBA00022692"/>
    </source>
</evidence>
<keyword evidence="2 7" id="KW-0812">Transmembrane</keyword>
<evidence type="ECO:0000256" key="6">
    <source>
        <dbReference type="ARBA" id="ARBA00037937"/>
    </source>
</evidence>
<keyword evidence="8" id="KW-0969">Cilium</keyword>
<accession>A0ABT2YAU8</accession>
<evidence type="ECO:0000256" key="7">
    <source>
        <dbReference type="RuleBase" id="RU362064"/>
    </source>
</evidence>
<dbReference type="RefSeq" id="WP_263570048.1">
    <property type="nucleotide sequence ID" value="NZ_JAJIRN010000002.1"/>
</dbReference>
<evidence type="ECO:0000256" key="1">
    <source>
        <dbReference type="ARBA" id="ARBA00022475"/>
    </source>
</evidence>
<dbReference type="Pfam" id="PF04347">
    <property type="entry name" value="FliO"/>
    <property type="match status" value="1"/>
</dbReference>
<evidence type="ECO:0000256" key="3">
    <source>
        <dbReference type="ARBA" id="ARBA00022989"/>
    </source>
</evidence>
<dbReference type="InterPro" id="IPR022781">
    <property type="entry name" value="Flagellar_biosynth_FliO"/>
</dbReference>
<keyword evidence="8" id="KW-0282">Flagellum</keyword>
<comment type="similarity">
    <text evidence="6 7">Belongs to the FliO/MopB family.</text>
</comment>
<keyword evidence="1 7" id="KW-1003">Cell membrane</keyword>
<dbReference type="InterPro" id="IPR052205">
    <property type="entry name" value="FliO/MopB"/>
</dbReference>
<evidence type="ECO:0000313" key="8">
    <source>
        <dbReference type="EMBL" id="MCV2367424.1"/>
    </source>
</evidence>
<keyword evidence="5 7" id="KW-0975">Bacterial flagellum</keyword>
<dbReference type="Proteomes" id="UP001209701">
    <property type="component" value="Unassembled WGS sequence"/>
</dbReference>
<proteinExistence type="inferred from homology"/>
<sequence>MNTPLLPLLWFLAVLCLIPLVLWLLKRTPIGASSGGGLMRVVAQMSVAPNQRLLTVEVGQGDDKRWLVLGVTGQQITTLHVMPPQVETAASKAAPAFAQMLGARLRGQGIDTATDADKTGEHRAI</sequence>
<dbReference type="EMBL" id="JAJIRN010000002">
    <property type="protein sequence ID" value="MCV2367424.1"/>
    <property type="molecule type" value="Genomic_DNA"/>
</dbReference>
<keyword evidence="9" id="KW-1185">Reference proteome</keyword>
<keyword evidence="4 7" id="KW-0472">Membrane</keyword>
<evidence type="ECO:0000256" key="4">
    <source>
        <dbReference type="ARBA" id="ARBA00023136"/>
    </source>
</evidence>
<organism evidence="8 9">
    <name type="scientific">Roseateles oligotrophus</name>
    <dbReference type="NCBI Taxonomy" id="1769250"/>
    <lineage>
        <taxon>Bacteria</taxon>
        <taxon>Pseudomonadati</taxon>
        <taxon>Pseudomonadota</taxon>
        <taxon>Betaproteobacteria</taxon>
        <taxon>Burkholderiales</taxon>
        <taxon>Sphaerotilaceae</taxon>
        <taxon>Roseateles</taxon>
    </lineage>
</organism>
<comment type="caution">
    <text evidence="8">The sequence shown here is derived from an EMBL/GenBank/DDBJ whole genome shotgun (WGS) entry which is preliminary data.</text>
</comment>
<keyword evidence="8" id="KW-0966">Cell projection</keyword>
<dbReference type="NCBIfam" id="TIGR03500">
    <property type="entry name" value="FliO_TIGR"/>
    <property type="match status" value="1"/>
</dbReference>
<reference evidence="8 9" key="1">
    <citation type="submission" date="2021-11" db="EMBL/GenBank/DDBJ databases">
        <authorList>
            <person name="Liang Q."/>
            <person name="Mou H."/>
            <person name="Liu Z."/>
        </authorList>
    </citation>
    <scope>NUCLEOTIDE SEQUENCE [LARGE SCALE GENOMIC DNA]</scope>
    <source>
        <strain evidence="8 9">CHU3</strain>
    </source>
</reference>
<dbReference type="PANTHER" id="PTHR38766">
    <property type="entry name" value="FLAGELLAR PROTEIN FLIO"/>
    <property type="match status" value="1"/>
</dbReference>
<evidence type="ECO:0000313" key="9">
    <source>
        <dbReference type="Proteomes" id="UP001209701"/>
    </source>
</evidence>
<comment type="subcellular location">
    <subcellularLocation>
        <location evidence="7">Cell membrane</location>
    </subcellularLocation>
    <subcellularLocation>
        <location evidence="7">Bacterial flagellum basal body</location>
    </subcellularLocation>
</comment>
<keyword evidence="3 7" id="KW-1133">Transmembrane helix</keyword>
<dbReference type="PANTHER" id="PTHR38766:SF1">
    <property type="entry name" value="FLAGELLAR PROTEIN FLIO"/>
    <property type="match status" value="1"/>
</dbReference>
<protein>
    <recommendedName>
        <fullName evidence="7">Flagellar protein</fullName>
    </recommendedName>
</protein>
<gene>
    <name evidence="8" type="primary">fliO</name>
    <name evidence="8" type="ORF">LNV07_04860</name>
</gene>
<evidence type="ECO:0000256" key="5">
    <source>
        <dbReference type="ARBA" id="ARBA00023143"/>
    </source>
</evidence>